<protein>
    <submittedName>
        <fullName evidence="1">Uncharacterized protein</fullName>
    </submittedName>
</protein>
<organism evidence="1 2">
    <name type="scientific">Gossypium darwinii</name>
    <name type="common">Darwin's cotton</name>
    <name type="synonym">Gossypium barbadense var. darwinii</name>
    <dbReference type="NCBI Taxonomy" id="34276"/>
    <lineage>
        <taxon>Eukaryota</taxon>
        <taxon>Viridiplantae</taxon>
        <taxon>Streptophyta</taxon>
        <taxon>Embryophyta</taxon>
        <taxon>Tracheophyta</taxon>
        <taxon>Spermatophyta</taxon>
        <taxon>Magnoliopsida</taxon>
        <taxon>eudicotyledons</taxon>
        <taxon>Gunneridae</taxon>
        <taxon>Pentapetalae</taxon>
        <taxon>rosids</taxon>
        <taxon>malvids</taxon>
        <taxon>Malvales</taxon>
        <taxon>Malvaceae</taxon>
        <taxon>Malvoideae</taxon>
        <taxon>Gossypium</taxon>
    </lineage>
</organism>
<gene>
    <name evidence="1" type="ORF">ES288_A03G068100v1</name>
</gene>
<accession>A0A5D2H100</accession>
<reference evidence="1 2" key="1">
    <citation type="submission" date="2019-06" db="EMBL/GenBank/DDBJ databases">
        <title>WGS assembly of Gossypium darwinii.</title>
        <authorList>
            <person name="Chen Z.J."/>
            <person name="Sreedasyam A."/>
            <person name="Ando A."/>
            <person name="Song Q."/>
            <person name="De L."/>
            <person name="Hulse-Kemp A."/>
            <person name="Ding M."/>
            <person name="Ye W."/>
            <person name="Kirkbride R."/>
            <person name="Jenkins J."/>
            <person name="Plott C."/>
            <person name="Lovell J."/>
            <person name="Lin Y.-M."/>
            <person name="Vaughn R."/>
            <person name="Liu B."/>
            <person name="Li W."/>
            <person name="Simpson S."/>
            <person name="Scheffler B."/>
            <person name="Saski C."/>
            <person name="Grover C."/>
            <person name="Hu G."/>
            <person name="Conover J."/>
            <person name="Carlson J."/>
            <person name="Shu S."/>
            <person name="Boston L."/>
            <person name="Williams M."/>
            <person name="Peterson D."/>
            <person name="Mcgee K."/>
            <person name="Jones D."/>
            <person name="Wendel J."/>
            <person name="Stelly D."/>
            <person name="Grimwood J."/>
            <person name="Schmutz J."/>
        </authorList>
    </citation>
    <scope>NUCLEOTIDE SEQUENCE [LARGE SCALE GENOMIC DNA]</scope>
    <source>
        <strain evidence="1">1808015.09</strain>
    </source>
</reference>
<dbReference type="Proteomes" id="UP000323506">
    <property type="component" value="Chromosome A03"/>
</dbReference>
<evidence type="ECO:0000313" key="2">
    <source>
        <dbReference type="Proteomes" id="UP000323506"/>
    </source>
</evidence>
<dbReference type="AlphaFoldDB" id="A0A5D2H100"/>
<sequence length="36" mass="4289">MYTEDLQFVLVKVWCIKQEANVIKIDMKANICCVWI</sequence>
<keyword evidence="2" id="KW-1185">Reference proteome</keyword>
<name>A0A5D2H100_GOSDA</name>
<evidence type="ECO:0000313" key="1">
    <source>
        <dbReference type="EMBL" id="TYH24145.1"/>
    </source>
</evidence>
<proteinExistence type="predicted"/>
<dbReference type="EMBL" id="CM017690">
    <property type="protein sequence ID" value="TYH24145.1"/>
    <property type="molecule type" value="Genomic_DNA"/>
</dbReference>
<dbReference type="EMBL" id="CM017690">
    <property type="protein sequence ID" value="TYH24148.1"/>
    <property type="molecule type" value="Genomic_DNA"/>
</dbReference>